<dbReference type="Pfam" id="PF00642">
    <property type="entry name" value="zf-CCCH"/>
    <property type="match status" value="1"/>
</dbReference>
<dbReference type="InterPro" id="IPR056276">
    <property type="entry name" value="AtC3H46-like_PABC-like"/>
</dbReference>
<dbReference type="CDD" id="cd12458">
    <property type="entry name" value="RRM_AtC3H46_like"/>
    <property type="match status" value="1"/>
</dbReference>
<dbReference type="InterPro" id="IPR036855">
    <property type="entry name" value="Znf_CCCH_sf"/>
</dbReference>
<sequence length="733" mass="81843">MDTYEITSILLTKLKSLDPENASRIMGFILIQDPTENDLLRLAFGPETLLRNVVFKAKIHLRLSTNTLSTPSSPSPLNPIARPCNNTSPFPQSSTRITNSGSFLDFAKTPSSNPWPVHGLPNNSDSKSSISPKSSLFLSYDNTSSNPWPVHGLPNNSDSKSSISPKSSPFLSYDNIRSGSVLVPPFSRNGGGVCSNNGADFLGEYQSDDHLSFLEDTSSKNEEFMDQSDQLGGYPVANGDAYLHRRRFSESDACFGAEDVGFDLGYRPCLYFARGFCKNGESCKFVHGGKNMAEVNGGGALVSSPREMEELYLQQQEEMMKMKAVQQQQEEMMKMKAVQRQQQQQRLAYNKHMNFLLLKQNEAESGGNLVSICYVSIVGHYCLIEESLMTMQEEAKMPLRFGAAMTSDEFYKFGRTRGVRNDFLAMGMAEMANSASRQIYLTFPAESSFKDEDVSNYFSSFGPVQDVRIPYQQKRMFGFVTFVYPETVKEILAKGNPHYICESRVLVKPYKEKGKVANKMQQLLERGSFSPASSPTGFDPRELCDLHHGTRMLYNTPETMLRMKLEEQAELQQAIELQERRLINLQLPDLRGDHVHRHEHSLFVGATHNTSICQSDILTSDDKEEITLEDNENRPGASKSTPIPVVVENLQDEVNAACTQNNDTGNCKVESFTESHGSNLEHDSLTKSYENQHSDIMSPSRVEVEESNELSISSFSENVASVPTTSTSNEASN</sequence>
<dbReference type="OrthoDB" id="1897736at2759"/>
<evidence type="ECO:0000313" key="11">
    <source>
        <dbReference type="EMBL" id="KAF9665637.1"/>
    </source>
</evidence>
<keyword evidence="2 7" id="KW-0863">Zinc-finger</keyword>
<evidence type="ECO:0000256" key="3">
    <source>
        <dbReference type="ARBA" id="ARBA00022833"/>
    </source>
</evidence>
<dbReference type="Pfam" id="PF00076">
    <property type="entry name" value="RRM_1"/>
    <property type="match status" value="1"/>
</dbReference>
<evidence type="ECO:0008006" key="13">
    <source>
        <dbReference type="Google" id="ProtNLM"/>
    </source>
</evidence>
<feature type="domain" description="RRM" evidence="9">
    <location>
        <begin position="437"/>
        <end position="513"/>
    </location>
</feature>
<dbReference type="PROSITE" id="PS50103">
    <property type="entry name" value="ZF_C3H1"/>
    <property type="match status" value="1"/>
</dbReference>
<dbReference type="GO" id="GO:0008270">
    <property type="term" value="F:zinc ion binding"/>
    <property type="evidence" value="ECO:0007669"/>
    <property type="project" value="UniProtKB-KW"/>
</dbReference>
<dbReference type="InterPro" id="IPR034365">
    <property type="entry name" value="AtC3H46-like_RRM"/>
</dbReference>
<dbReference type="Proteomes" id="UP000657918">
    <property type="component" value="Chromosome 16"/>
</dbReference>
<dbReference type="Gene3D" id="4.10.1000.10">
    <property type="entry name" value="Zinc finger, CCCH-type"/>
    <property type="match status" value="1"/>
</dbReference>
<evidence type="ECO:0000256" key="2">
    <source>
        <dbReference type="ARBA" id="ARBA00022771"/>
    </source>
</evidence>
<evidence type="ECO:0000256" key="7">
    <source>
        <dbReference type="PROSITE-ProRule" id="PRU00723"/>
    </source>
</evidence>
<evidence type="ECO:0000256" key="4">
    <source>
        <dbReference type="ARBA" id="ARBA00022884"/>
    </source>
</evidence>
<feature type="region of interest" description="Disordered" evidence="8">
    <location>
        <begin position="690"/>
        <end position="733"/>
    </location>
</feature>
<evidence type="ECO:0000259" key="10">
    <source>
        <dbReference type="PROSITE" id="PS50103"/>
    </source>
</evidence>
<evidence type="ECO:0000256" key="5">
    <source>
        <dbReference type="ARBA" id="ARBA00023125"/>
    </source>
</evidence>
<keyword evidence="5" id="KW-0238">DNA-binding</keyword>
<evidence type="ECO:0000256" key="6">
    <source>
        <dbReference type="PROSITE-ProRule" id="PRU00176"/>
    </source>
</evidence>
<proteinExistence type="predicted"/>
<dbReference type="SUPFAM" id="SSF90229">
    <property type="entry name" value="CCCH zinc finger"/>
    <property type="match status" value="1"/>
</dbReference>
<feature type="compositionally biased region" description="Polar residues" evidence="8">
    <location>
        <begin position="84"/>
        <end position="94"/>
    </location>
</feature>
<organism evidence="11 12">
    <name type="scientific">Salix dunnii</name>
    <dbReference type="NCBI Taxonomy" id="1413687"/>
    <lineage>
        <taxon>Eukaryota</taxon>
        <taxon>Viridiplantae</taxon>
        <taxon>Streptophyta</taxon>
        <taxon>Embryophyta</taxon>
        <taxon>Tracheophyta</taxon>
        <taxon>Spermatophyta</taxon>
        <taxon>Magnoliopsida</taxon>
        <taxon>eudicotyledons</taxon>
        <taxon>Gunneridae</taxon>
        <taxon>Pentapetalae</taxon>
        <taxon>rosids</taxon>
        <taxon>fabids</taxon>
        <taxon>Malpighiales</taxon>
        <taxon>Salicaceae</taxon>
        <taxon>Saliceae</taxon>
        <taxon>Salix</taxon>
    </lineage>
</organism>
<comment type="caution">
    <text evidence="11">The sequence shown here is derived from an EMBL/GenBank/DDBJ whole genome shotgun (WGS) entry which is preliminary data.</text>
</comment>
<dbReference type="InterPro" id="IPR012677">
    <property type="entry name" value="Nucleotide-bd_a/b_plait_sf"/>
</dbReference>
<feature type="domain" description="C3H1-type" evidence="10">
    <location>
        <begin position="263"/>
        <end position="290"/>
    </location>
</feature>
<feature type="zinc finger region" description="C3H1-type" evidence="7">
    <location>
        <begin position="263"/>
        <end position="290"/>
    </location>
</feature>
<dbReference type="GO" id="GO:0003723">
    <property type="term" value="F:RNA binding"/>
    <property type="evidence" value="ECO:0007669"/>
    <property type="project" value="UniProtKB-UniRule"/>
</dbReference>
<reference evidence="11 12" key="1">
    <citation type="submission" date="2020-10" db="EMBL/GenBank/DDBJ databases">
        <title>Plant Genome Project.</title>
        <authorList>
            <person name="Zhang R.-G."/>
        </authorList>
    </citation>
    <scope>NUCLEOTIDE SEQUENCE [LARGE SCALE GENOMIC DNA]</scope>
    <source>
        <strain evidence="11">FAFU-HL-1</strain>
        <tissue evidence="11">Leaf</tissue>
    </source>
</reference>
<keyword evidence="4 6" id="KW-0694">RNA-binding</keyword>
<keyword evidence="12" id="KW-1185">Reference proteome</keyword>
<dbReference type="PROSITE" id="PS50102">
    <property type="entry name" value="RRM"/>
    <property type="match status" value="1"/>
</dbReference>
<evidence type="ECO:0000256" key="8">
    <source>
        <dbReference type="SAM" id="MobiDB-lite"/>
    </source>
</evidence>
<evidence type="ECO:0000313" key="12">
    <source>
        <dbReference type="Proteomes" id="UP000657918"/>
    </source>
</evidence>
<dbReference type="PANTHER" id="PTHR24009">
    <property type="entry name" value="RNA-BINDING (RRM/RBD/RNP MOTIFS)"/>
    <property type="match status" value="1"/>
</dbReference>
<dbReference type="InterPro" id="IPR000571">
    <property type="entry name" value="Znf_CCCH"/>
</dbReference>
<name>A0A835J9R1_9ROSI</name>
<dbReference type="AlphaFoldDB" id="A0A835J9R1"/>
<keyword evidence="3 7" id="KW-0862">Zinc</keyword>
<accession>A0A835J9R1</accession>
<dbReference type="GO" id="GO:0003677">
    <property type="term" value="F:DNA binding"/>
    <property type="evidence" value="ECO:0007669"/>
    <property type="project" value="UniProtKB-KW"/>
</dbReference>
<dbReference type="FunFam" id="3.30.70.330:FF:000678">
    <property type="entry name" value="zinc finger CCCH domain-containing protein 53-like isoform X2"/>
    <property type="match status" value="1"/>
</dbReference>
<dbReference type="PANTHER" id="PTHR24009:SF20">
    <property type="entry name" value="RNA-BINDING (RRM_RBD_RNP MOTIFS) FAMILY PROTEIN"/>
    <property type="match status" value="1"/>
</dbReference>
<dbReference type="SUPFAM" id="SSF54928">
    <property type="entry name" value="RNA-binding domain, RBD"/>
    <property type="match status" value="1"/>
</dbReference>
<protein>
    <recommendedName>
        <fullName evidence="13">Zinc finger CCCH domain-containing protein 55-like</fullName>
    </recommendedName>
</protein>
<evidence type="ECO:0000259" key="9">
    <source>
        <dbReference type="PROSITE" id="PS50102"/>
    </source>
</evidence>
<gene>
    <name evidence="11" type="ORF">SADUNF_Sadunf16G0143700</name>
</gene>
<dbReference type="Pfam" id="PF23182">
    <property type="entry name" value="PABC_AtC3H46"/>
    <property type="match status" value="1"/>
</dbReference>
<feature type="compositionally biased region" description="Polar residues" evidence="8">
    <location>
        <begin position="709"/>
        <end position="733"/>
    </location>
</feature>
<dbReference type="InterPro" id="IPR035979">
    <property type="entry name" value="RBD_domain_sf"/>
</dbReference>
<dbReference type="InterPro" id="IPR000504">
    <property type="entry name" value="RRM_dom"/>
</dbReference>
<keyword evidence="1 7" id="KW-0479">Metal-binding</keyword>
<feature type="region of interest" description="Disordered" evidence="8">
    <location>
        <begin position="66"/>
        <end position="94"/>
    </location>
</feature>
<evidence type="ECO:0000256" key="1">
    <source>
        <dbReference type="ARBA" id="ARBA00022723"/>
    </source>
</evidence>
<dbReference type="SMART" id="SM00360">
    <property type="entry name" value="RRM"/>
    <property type="match status" value="1"/>
</dbReference>
<dbReference type="SMART" id="SM00356">
    <property type="entry name" value="ZnF_C3H1"/>
    <property type="match status" value="1"/>
</dbReference>
<dbReference type="EMBL" id="JADGMS010000016">
    <property type="protein sequence ID" value="KAF9665637.1"/>
    <property type="molecule type" value="Genomic_DNA"/>
</dbReference>
<dbReference type="Gene3D" id="3.30.70.330">
    <property type="match status" value="1"/>
</dbReference>